<name>A0A9X1SYM6_9ACTN</name>
<dbReference type="Gene3D" id="3.40.50.620">
    <property type="entry name" value="HUPs"/>
    <property type="match status" value="1"/>
</dbReference>
<organism evidence="2 3">
    <name type="scientific">Kineosporia babensis</name>
    <dbReference type="NCBI Taxonomy" id="499548"/>
    <lineage>
        <taxon>Bacteria</taxon>
        <taxon>Bacillati</taxon>
        <taxon>Actinomycetota</taxon>
        <taxon>Actinomycetes</taxon>
        <taxon>Kineosporiales</taxon>
        <taxon>Kineosporiaceae</taxon>
        <taxon>Kineosporia</taxon>
    </lineage>
</organism>
<dbReference type="SUPFAM" id="SSF52402">
    <property type="entry name" value="Adenine nucleotide alpha hydrolases-like"/>
    <property type="match status" value="1"/>
</dbReference>
<evidence type="ECO:0000313" key="2">
    <source>
        <dbReference type="EMBL" id="MCD5316510.1"/>
    </source>
</evidence>
<sequence>MSAEIGRRFRVVAGIDLTPSNVTIARRAADEARARHVPLVLVHALRVPDRDVGAMRAPAPSPEVLISTAHWLESIAEPLRAGMSPLPVSTRVIAGRADDVLIAESLTATLVVVGEDQCGIVAAEVAHRGCSPLLVVRPGQKQLFPVSF</sequence>
<evidence type="ECO:0000259" key="1">
    <source>
        <dbReference type="Pfam" id="PF00582"/>
    </source>
</evidence>
<dbReference type="Proteomes" id="UP001138997">
    <property type="component" value="Unassembled WGS sequence"/>
</dbReference>
<dbReference type="Pfam" id="PF00582">
    <property type="entry name" value="Usp"/>
    <property type="match status" value="1"/>
</dbReference>
<dbReference type="InterPro" id="IPR014729">
    <property type="entry name" value="Rossmann-like_a/b/a_fold"/>
</dbReference>
<dbReference type="AlphaFoldDB" id="A0A9X1SYM6"/>
<dbReference type="EMBL" id="JAJOMB010000030">
    <property type="protein sequence ID" value="MCD5316510.1"/>
    <property type="molecule type" value="Genomic_DNA"/>
</dbReference>
<evidence type="ECO:0000313" key="3">
    <source>
        <dbReference type="Proteomes" id="UP001138997"/>
    </source>
</evidence>
<dbReference type="RefSeq" id="WP_231449360.1">
    <property type="nucleotide sequence ID" value="NZ_JAJOMB010000030.1"/>
</dbReference>
<gene>
    <name evidence="2" type="ORF">LR394_37000</name>
</gene>
<dbReference type="InterPro" id="IPR006016">
    <property type="entry name" value="UspA"/>
</dbReference>
<reference evidence="2" key="1">
    <citation type="submission" date="2021-11" db="EMBL/GenBank/DDBJ databases">
        <title>Streptomyces corallinus and Kineosporia corallina sp. nov., two new coral-derived marine actinobacteria.</title>
        <authorList>
            <person name="Buangrab K."/>
            <person name="Sutthacheep M."/>
            <person name="Yeemin T."/>
            <person name="Harunari E."/>
            <person name="Igarashi Y."/>
            <person name="Sripreechasak P."/>
            <person name="Kanchanasin P."/>
            <person name="Tanasupawat S."/>
            <person name="Phongsopitanun W."/>
        </authorList>
    </citation>
    <scope>NUCLEOTIDE SEQUENCE</scope>
    <source>
        <strain evidence="2">JCM 31032</strain>
    </source>
</reference>
<comment type="caution">
    <text evidence="2">The sequence shown here is derived from an EMBL/GenBank/DDBJ whole genome shotgun (WGS) entry which is preliminary data.</text>
</comment>
<keyword evidence="3" id="KW-1185">Reference proteome</keyword>
<accession>A0A9X1SYM6</accession>
<feature type="domain" description="UspA" evidence="1">
    <location>
        <begin position="10"/>
        <end position="137"/>
    </location>
</feature>
<protein>
    <submittedName>
        <fullName evidence="2">Universal stress protein</fullName>
    </submittedName>
</protein>
<proteinExistence type="predicted"/>